<protein>
    <submittedName>
        <fullName evidence="3">Folate-binding protein YgfZ</fullName>
    </submittedName>
</protein>
<evidence type="ECO:0000313" key="3">
    <source>
        <dbReference type="EMBL" id="NHC14988.1"/>
    </source>
</evidence>
<dbReference type="Pfam" id="PF25455">
    <property type="entry name" value="Beta-barrel_CAF17_C"/>
    <property type="match status" value="1"/>
</dbReference>
<dbReference type="SUPFAM" id="SSF103025">
    <property type="entry name" value="Folate-binding domain"/>
    <property type="match status" value="1"/>
</dbReference>
<dbReference type="InterPro" id="IPR057460">
    <property type="entry name" value="CAF17_C"/>
</dbReference>
<dbReference type="PANTHER" id="PTHR22602:SF0">
    <property type="entry name" value="TRANSFERASE CAF17, MITOCHONDRIAL-RELATED"/>
    <property type="match status" value="1"/>
</dbReference>
<keyword evidence="4" id="KW-1185">Reference proteome</keyword>
<dbReference type="EMBL" id="JAANNP010000014">
    <property type="protein sequence ID" value="NHC14988.1"/>
    <property type="molecule type" value="Genomic_DNA"/>
</dbReference>
<proteinExistence type="predicted"/>
<dbReference type="InterPro" id="IPR027266">
    <property type="entry name" value="TrmE/GcvT-like"/>
</dbReference>
<dbReference type="NCBIfam" id="TIGR03317">
    <property type="entry name" value="ygfZ_signature"/>
    <property type="match status" value="1"/>
</dbReference>
<keyword evidence="1" id="KW-0809">Transit peptide</keyword>
<evidence type="ECO:0000259" key="2">
    <source>
        <dbReference type="Pfam" id="PF25455"/>
    </source>
</evidence>
<accession>A0ABX0H0K0</accession>
<dbReference type="InterPro" id="IPR045179">
    <property type="entry name" value="YgfZ/GcvT"/>
</dbReference>
<evidence type="ECO:0000256" key="1">
    <source>
        <dbReference type="ARBA" id="ARBA00022946"/>
    </source>
</evidence>
<dbReference type="InterPro" id="IPR017703">
    <property type="entry name" value="YgfZ/GCV_T_CS"/>
</dbReference>
<reference evidence="3 4" key="1">
    <citation type="submission" date="2020-03" db="EMBL/GenBank/DDBJ databases">
        <title>Two novel Motilibacter sp.</title>
        <authorList>
            <person name="Liu S."/>
        </authorList>
    </citation>
    <scope>NUCLEOTIDE SEQUENCE [LARGE SCALE GENOMIC DNA]</scope>
    <source>
        <strain evidence="3 4">E257</strain>
    </source>
</reference>
<dbReference type="Gene3D" id="3.30.1360.120">
    <property type="entry name" value="Probable tRNA modification gtpase trme, domain 1"/>
    <property type="match status" value="2"/>
</dbReference>
<comment type="caution">
    <text evidence="3">The sequence shown here is derived from an EMBL/GenBank/DDBJ whole genome shotgun (WGS) entry which is preliminary data.</text>
</comment>
<dbReference type="Proteomes" id="UP000800981">
    <property type="component" value="Unassembled WGS sequence"/>
</dbReference>
<sequence length="350" mass="36771">MSGAPREVAPVMSVVLSTPGAVPAEPPDAGVAWHYGDPLGEQRRLDTGVGVVDLSNRGVVRVTGPARLGWLHDLTSQHLRGLEPGRPTELLVLDPNGRVEHHANVGDDGTSTWLTVEPGRAGGLVDYLVKMRFWTEVEVEDVTADWACVWEPAAAPHQRLLTTWLPPEGLGLAGREVLVPRAELAAYVAADGFPAGRWAYDALRVAAGLPRLGVDTDERTIPHEVGWLTSAVHLDKGCYRGQETVARVHNLGRPPRRLVLLHLDGSAETLPAPGATVEAEGRAVGVVGTVVQHYELGPIALALVKRSVPADAQLLAGGVAAAQEEPALLAAAPAPPGAGRAARAALRSGA</sequence>
<organism evidence="3 4">
    <name type="scientific">Motilibacter deserti</name>
    <dbReference type="NCBI Taxonomy" id="2714956"/>
    <lineage>
        <taxon>Bacteria</taxon>
        <taxon>Bacillati</taxon>
        <taxon>Actinomycetota</taxon>
        <taxon>Actinomycetes</taxon>
        <taxon>Motilibacterales</taxon>
        <taxon>Motilibacteraceae</taxon>
        <taxon>Motilibacter</taxon>
    </lineage>
</organism>
<evidence type="ECO:0000313" key="4">
    <source>
        <dbReference type="Proteomes" id="UP000800981"/>
    </source>
</evidence>
<dbReference type="PANTHER" id="PTHR22602">
    <property type="entry name" value="TRANSFERASE CAF17, MITOCHONDRIAL-RELATED"/>
    <property type="match status" value="1"/>
</dbReference>
<name>A0ABX0H0K0_9ACTN</name>
<feature type="domain" description="CAF17 C-terminal" evidence="2">
    <location>
        <begin position="256"/>
        <end position="326"/>
    </location>
</feature>
<gene>
    <name evidence="3" type="ORF">G9H71_14460</name>
</gene>